<dbReference type="STRING" id="270351.Maq22A_c23990"/>
<protein>
    <submittedName>
        <fullName evidence="2">H4MPT-linked C1 transfer pathway protein</fullName>
    </submittedName>
</protein>
<sequence>MTDPHSSVPSVSSRERIIGWDFGGVHVKAALVEGGRVQAVVQVPCPLWNGLPALETSVAALPDWARQPGHHAVTMTGELTDCFSDRADGVTQIAGWAGTHLPGAVAVYAGRAGFVAPGEAGTKTPDVASANWHATAALVGRLRPAALLVDLGSTTGDLIPILDGQPRTVGYSDAERLETGELVYTGVVRTPLLALAQAVPFRGRRTALMAECFATTADAYRLLSDLSEAEDQQDTADLKGKSIPETEIRLARMIGRDRHEGSSADWIRLAGVFAEAQLRLLHDAAATILSRGEMPEEAPVVICGAGRFVAARLAARLGRPAEELSDLIAPRLAPDAAAFASTCGPAVAVALLAAEPSARAG</sequence>
<dbReference type="InterPro" id="IPR002821">
    <property type="entry name" value="Hydantoinase_A"/>
</dbReference>
<dbReference type="InterPro" id="IPR043129">
    <property type="entry name" value="ATPase_NBD"/>
</dbReference>
<dbReference type="Gene3D" id="3.30.420.40">
    <property type="match status" value="1"/>
</dbReference>
<name>A0A0C6F4U0_9HYPH</name>
<evidence type="ECO:0000313" key="3">
    <source>
        <dbReference type="Proteomes" id="UP000061432"/>
    </source>
</evidence>
<accession>A0A0C6F4U0</accession>
<dbReference type="NCBIfam" id="TIGR03123">
    <property type="entry name" value="one_C_unchar_1"/>
    <property type="match status" value="1"/>
</dbReference>
<dbReference type="AlphaFoldDB" id="A0A0C6F4U0"/>
<reference evidence="2 3" key="1">
    <citation type="journal article" date="2015" name="Genome Announc.">
        <title>Complete Genome Sequence of Methylobacterium aquaticum Strain 22A, Isolated from Racomitrium japonicum Moss.</title>
        <authorList>
            <person name="Tani A."/>
            <person name="Ogura Y."/>
            <person name="Hayashi T."/>
            <person name="Kimbara K."/>
        </authorList>
    </citation>
    <scope>NUCLEOTIDE SEQUENCE [LARGE SCALE GENOMIC DNA]</scope>
    <source>
        <strain evidence="2 3">MA-22A</strain>
    </source>
</reference>
<dbReference type="PATRIC" id="fig|270351.10.peg.4612"/>
<evidence type="ECO:0000313" key="2">
    <source>
        <dbReference type="EMBL" id="BAQ47736.1"/>
    </source>
</evidence>
<dbReference type="Gene3D" id="3.30.420.190">
    <property type="entry name" value="conserved archaeal protein q6m145"/>
    <property type="match status" value="1"/>
</dbReference>
<dbReference type="GO" id="GO:0016787">
    <property type="term" value="F:hydrolase activity"/>
    <property type="evidence" value="ECO:0007669"/>
    <property type="project" value="InterPro"/>
</dbReference>
<reference evidence="3" key="2">
    <citation type="submission" date="2015-01" db="EMBL/GenBank/DDBJ databases">
        <title>Complete genome sequence of Methylobacterium aquaticum strain 22A.</title>
        <authorList>
            <person name="Tani A."/>
            <person name="Ogura Y."/>
            <person name="Hayashi T."/>
        </authorList>
    </citation>
    <scope>NUCLEOTIDE SEQUENCE [LARGE SCALE GENOMIC DNA]</scope>
    <source>
        <strain evidence="3">MA-22A</strain>
    </source>
</reference>
<proteinExistence type="predicted"/>
<feature type="domain" description="Hydantoinase A/oxoprolinase" evidence="1">
    <location>
        <begin position="72"/>
        <end position="318"/>
    </location>
</feature>
<dbReference type="OrthoDB" id="1792672at2"/>
<dbReference type="Proteomes" id="UP000061432">
    <property type="component" value="Chromosome"/>
</dbReference>
<evidence type="ECO:0000259" key="1">
    <source>
        <dbReference type="Pfam" id="PF01968"/>
    </source>
</evidence>
<gene>
    <name evidence="2" type="ORF">Maq22A_c23990</name>
</gene>
<dbReference type="SUPFAM" id="SSF53067">
    <property type="entry name" value="Actin-like ATPase domain"/>
    <property type="match status" value="1"/>
</dbReference>
<dbReference type="RefSeq" id="WP_060848618.1">
    <property type="nucleotide sequence ID" value="NZ_AP014704.1"/>
</dbReference>
<dbReference type="EMBL" id="AP014704">
    <property type="protein sequence ID" value="BAQ47736.1"/>
    <property type="molecule type" value="Genomic_DNA"/>
</dbReference>
<dbReference type="Pfam" id="PF01968">
    <property type="entry name" value="Hydantoinase_A"/>
    <property type="match status" value="1"/>
</dbReference>
<organism evidence="2 3">
    <name type="scientific">Methylobacterium aquaticum</name>
    <dbReference type="NCBI Taxonomy" id="270351"/>
    <lineage>
        <taxon>Bacteria</taxon>
        <taxon>Pseudomonadati</taxon>
        <taxon>Pseudomonadota</taxon>
        <taxon>Alphaproteobacteria</taxon>
        <taxon>Hyphomicrobiales</taxon>
        <taxon>Methylobacteriaceae</taxon>
        <taxon>Methylobacterium</taxon>
    </lineage>
</organism>
<dbReference type="InterPro" id="IPR002756">
    <property type="entry name" value="MfnF"/>
</dbReference>
<dbReference type="KEGG" id="maqu:Maq22A_c23990"/>